<proteinExistence type="predicted"/>
<keyword evidence="2" id="KW-1185">Reference proteome</keyword>
<organism evidence="1 2">
    <name type="scientific">Tumidithrix elongata BACA0141</name>
    <dbReference type="NCBI Taxonomy" id="2716417"/>
    <lineage>
        <taxon>Bacteria</taxon>
        <taxon>Bacillati</taxon>
        <taxon>Cyanobacteriota</taxon>
        <taxon>Cyanophyceae</taxon>
        <taxon>Pseudanabaenales</taxon>
        <taxon>Pseudanabaenaceae</taxon>
        <taxon>Tumidithrix</taxon>
        <taxon>Tumidithrix elongata</taxon>
    </lineage>
</organism>
<evidence type="ECO:0000313" key="1">
    <source>
        <dbReference type="EMBL" id="MEE3716180.1"/>
    </source>
</evidence>
<evidence type="ECO:0000313" key="2">
    <source>
        <dbReference type="Proteomes" id="UP001333818"/>
    </source>
</evidence>
<dbReference type="AlphaFoldDB" id="A0AAW9PR35"/>
<protein>
    <submittedName>
        <fullName evidence="1">Uncharacterized protein</fullName>
    </submittedName>
</protein>
<comment type="caution">
    <text evidence="1">The sequence shown here is derived from an EMBL/GenBank/DDBJ whole genome shotgun (WGS) entry which is preliminary data.</text>
</comment>
<sequence length="69" mass="8030">MFTVIQGILDDCQKFDIKQMPQMIHDFRHMFPEENMSSDCWRSHGRSNEVGFGSVRQRSLTSARPALEV</sequence>
<accession>A0AAW9PR35</accession>
<dbReference type="EMBL" id="JAZBJZ010000014">
    <property type="protein sequence ID" value="MEE3716180.1"/>
    <property type="molecule type" value="Genomic_DNA"/>
</dbReference>
<reference evidence="1" key="1">
    <citation type="submission" date="2024-01" db="EMBL/GenBank/DDBJ databases">
        <title>Bank of Algae and Cyanobacteria of the Azores (BACA) strain genomes.</title>
        <authorList>
            <person name="Luz R."/>
            <person name="Cordeiro R."/>
            <person name="Fonseca A."/>
            <person name="Goncalves V."/>
        </authorList>
    </citation>
    <scope>NUCLEOTIDE SEQUENCE</scope>
    <source>
        <strain evidence="1">BACA0141</strain>
    </source>
</reference>
<dbReference type="Proteomes" id="UP001333818">
    <property type="component" value="Unassembled WGS sequence"/>
</dbReference>
<name>A0AAW9PR35_9CYAN</name>
<gene>
    <name evidence="1" type="ORF">V2H45_05405</name>
</gene>